<dbReference type="CDD" id="cd10451">
    <property type="entry name" value="GIY-YIG_LuxR_like"/>
    <property type="match status" value="1"/>
</dbReference>
<dbReference type="Gene3D" id="3.40.1440.10">
    <property type="entry name" value="GIY-YIG endonuclease"/>
    <property type="match status" value="1"/>
</dbReference>
<evidence type="ECO:0000313" key="2">
    <source>
        <dbReference type="EMBL" id="GEN34782.1"/>
    </source>
</evidence>
<name>A0A511VC17_9BACL</name>
<dbReference type="AlphaFoldDB" id="A0A511VC17"/>
<dbReference type="OrthoDB" id="9134286at2"/>
<accession>A0A511VC17</accession>
<dbReference type="Proteomes" id="UP000321157">
    <property type="component" value="Unassembled WGS sequence"/>
</dbReference>
<feature type="domain" description="GIY-YIG" evidence="1">
    <location>
        <begin position="20"/>
        <end position="115"/>
    </location>
</feature>
<evidence type="ECO:0000313" key="3">
    <source>
        <dbReference type="Proteomes" id="UP000321157"/>
    </source>
</evidence>
<dbReference type="SUPFAM" id="SSF82771">
    <property type="entry name" value="GIY-YIG endonuclease"/>
    <property type="match status" value="1"/>
</dbReference>
<sequence length="122" mass="14671">MEKQKRKEAKLQYKQTHRPMGVYQIKNQANGKILIGSSLNLEGIKNRHWFGLNMGMHYNKTLQQEWKEYGEENFTFEVLEYIKPEEETVENFTVLEKYRDLLKNREEAWINRLQPCGNKGYL</sequence>
<dbReference type="RefSeq" id="WP_146810048.1">
    <property type="nucleotide sequence ID" value="NZ_BJXX01000098.1"/>
</dbReference>
<evidence type="ECO:0000259" key="1">
    <source>
        <dbReference type="Pfam" id="PF01541"/>
    </source>
</evidence>
<dbReference type="Pfam" id="PF01541">
    <property type="entry name" value="GIY-YIG"/>
    <property type="match status" value="1"/>
</dbReference>
<reference evidence="2 3" key="1">
    <citation type="submission" date="2019-07" db="EMBL/GenBank/DDBJ databases">
        <title>Whole genome shotgun sequence of Aneurinibacillus danicus NBRC 102444.</title>
        <authorList>
            <person name="Hosoyama A."/>
            <person name="Uohara A."/>
            <person name="Ohji S."/>
            <person name="Ichikawa N."/>
        </authorList>
    </citation>
    <scope>NUCLEOTIDE SEQUENCE [LARGE SCALE GENOMIC DNA]</scope>
    <source>
        <strain evidence="2 3">NBRC 102444</strain>
    </source>
</reference>
<dbReference type="InterPro" id="IPR035901">
    <property type="entry name" value="GIY-YIG_endonuc_sf"/>
</dbReference>
<dbReference type="InterPro" id="IPR000305">
    <property type="entry name" value="GIY-YIG_endonuc"/>
</dbReference>
<proteinExistence type="predicted"/>
<protein>
    <submittedName>
        <fullName evidence="2">Nuclease</fullName>
    </submittedName>
</protein>
<keyword evidence="3" id="KW-1185">Reference proteome</keyword>
<organism evidence="2 3">
    <name type="scientific">Aneurinibacillus danicus</name>
    <dbReference type="NCBI Taxonomy" id="267746"/>
    <lineage>
        <taxon>Bacteria</taxon>
        <taxon>Bacillati</taxon>
        <taxon>Bacillota</taxon>
        <taxon>Bacilli</taxon>
        <taxon>Bacillales</taxon>
        <taxon>Paenibacillaceae</taxon>
        <taxon>Aneurinibacillus group</taxon>
        <taxon>Aneurinibacillus</taxon>
    </lineage>
</organism>
<dbReference type="EMBL" id="BJXX01000098">
    <property type="protein sequence ID" value="GEN34782.1"/>
    <property type="molecule type" value="Genomic_DNA"/>
</dbReference>
<comment type="caution">
    <text evidence="2">The sequence shown here is derived from an EMBL/GenBank/DDBJ whole genome shotgun (WGS) entry which is preliminary data.</text>
</comment>
<gene>
    <name evidence="2" type="ORF">ADA01nite_22420</name>
</gene>